<evidence type="ECO:0000313" key="3">
    <source>
        <dbReference type="Proteomes" id="UP000436088"/>
    </source>
</evidence>
<dbReference type="AlphaFoldDB" id="A0A6A3ABA8"/>
<name>A0A6A3ABA8_HIBSY</name>
<dbReference type="Proteomes" id="UP000436088">
    <property type="component" value="Unassembled WGS sequence"/>
</dbReference>
<evidence type="ECO:0000259" key="1">
    <source>
        <dbReference type="Pfam" id="PF13456"/>
    </source>
</evidence>
<accession>A0A6A3ABA8</accession>
<dbReference type="InterPro" id="IPR002156">
    <property type="entry name" value="RNaseH_domain"/>
</dbReference>
<dbReference type="Gene3D" id="3.30.420.10">
    <property type="entry name" value="Ribonuclease H-like superfamily/Ribonuclease H"/>
    <property type="match status" value="1"/>
</dbReference>
<dbReference type="EMBL" id="VEPZ02001028">
    <property type="protein sequence ID" value="KAE8700465.1"/>
    <property type="molecule type" value="Genomic_DNA"/>
</dbReference>
<dbReference type="SUPFAM" id="SSF53098">
    <property type="entry name" value="Ribonuclease H-like"/>
    <property type="match status" value="1"/>
</dbReference>
<dbReference type="GO" id="GO:0003676">
    <property type="term" value="F:nucleic acid binding"/>
    <property type="evidence" value="ECO:0007669"/>
    <property type="project" value="InterPro"/>
</dbReference>
<dbReference type="Pfam" id="PF13456">
    <property type="entry name" value="RVT_3"/>
    <property type="match status" value="1"/>
</dbReference>
<dbReference type="InterPro" id="IPR053151">
    <property type="entry name" value="RNase_H-like"/>
</dbReference>
<dbReference type="PANTHER" id="PTHR47723">
    <property type="entry name" value="OS05G0353850 PROTEIN"/>
    <property type="match status" value="1"/>
</dbReference>
<evidence type="ECO:0000313" key="2">
    <source>
        <dbReference type="EMBL" id="KAE8700465.1"/>
    </source>
</evidence>
<dbReference type="CDD" id="cd06222">
    <property type="entry name" value="RNase_H_like"/>
    <property type="match status" value="1"/>
</dbReference>
<proteinExistence type="predicted"/>
<sequence length="205" mass="22972">MASTSRHVANGKLEKDTCDVAEETVDSEPDYVDREDVLVQNRRLLNEIINSQDAQPRICQQRNQDERWQKPAEHWVKFNTDGAVGGSENMAAAGGFLRDAHGDWIFGFSRSLGICFVLNAELWAIHDALSYAWNNEFTKVEIETRDGKRAVGCDTPPPSSYPLNIFQSTTRPPPMMAHASICQRSGSTNVMETDCREHVVAELDC</sequence>
<feature type="domain" description="RNase H type-1" evidence="1">
    <location>
        <begin position="79"/>
        <end position="144"/>
    </location>
</feature>
<reference evidence="2" key="1">
    <citation type="submission" date="2019-09" db="EMBL/GenBank/DDBJ databases">
        <title>Draft genome information of white flower Hibiscus syriacus.</title>
        <authorList>
            <person name="Kim Y.-M."/>
        </authorList>
    </citation>
    <scope>NUCLEOTIDE SEQUENCE [LARGE SCALE GENOMIC DNA]</scope>
    <source>
        <strain evidence="2">YM2019G1</strain>
    </source>
</reference>
<keyword evidence="3" id="KW-1185">Reference proteome</keyword>
<dbReference type="InterPro" id="IPR044730">
    <property type="entry name" value="RNase_H-like_dom_plant"/>
</dbReference>
<dbReference type="GO" id="GO:0004523">
    <property type="term" value="F:RNA-DNA hybrid ribonuclease activity"/>
    <property type="evidence" value="ECO:0007669"/>
    <property type="project" value="InterPro"/>
</dbReference>
<comment type="caution">
    <text evidence="2">The sequence shown here is derived from an EMBL/GenBank/DDBJ whole genome shotgun (WGS) entry which is preliminary data.</text>
</comment>
<dbReference type="InterPro" id="IPR036397">
    <property type="entry name" value="RNaseH_sf"/>
</dbReference>
<gene>
    <name evidence="2" type="ORF">F3Y22_tig00110556pilonHSYRG00057</name>
</gene>
<organism evidence="2 3">
    <name type="scientific">Hibiscus syriacus</name>
    <name type="common">Rose of Sharon</name>
    <dbReference type="NCBI Taxonomy" id="106335"/>
    <lineage>
        <taxon>Eukaryota</taxon>
        <taxon>Viridiplantae</taxon>
        <taxon>Streptophyta</taxon>
        <taxon>Embryophyta</taxon>
        <taxon>Tracheophyta</taxon>
        <taxon>Spermatophyta</taxon>
        <taxon>Magnoliopsida</taxon>
        <taxon>eudicotyledons</taxon>
        <taxon>Gunneridae</taxon>
        <taxon>Pentapetalae</taxon>
        <taxon>rosids</taxon>
        <taxon>malvids</taxon>
        <taxon>Malvales</taxon>
        <taxon>Malvaceae</taxon>
        <taxon>Malvoideae</taxon>
        <taxon>Hibiscus</taxon>
    </lineage>
</organism>
<dbReference type="PANTHER" id="PTHR47723:SF19">
    <property type="entry name" value="POLYNUCLEOTIDYL TRANSFERASE, RIBONUCLEASE H-LIKE SUPERFAMILY PROTEIN"/>
    <property type="match status" value="1"/>
</dbReference>
<protein>
    <recommendedName>
        <fullName evidence="1">RNase H type-1 domain-containing protein</fullName>
    </recommendedName>
</protein>
<dbReference type="InterPro" id="IPR012337">
    <property type="entry name" value="RNaseH-like_sf"/>
</dbReference>